<evidence type="ECO:0000256" key="1">
    <source>
        <dbReference type="SAM" id="SignalP"/>
    </source>
</evidence>
<accession>A0A9P6RLA7</accession>
<dbReference type="OrthoDB" id="2377126at2759"/>
<comment type="caution">
    <text evidence="2">The sequence shown here is derived from an EMBL/GenBank/DDBJ whole genome shotgun (WGS) entry which is preliminary data.</text>
</comment>
<proteinExistence type="predicted"/>
<keyword evidence="1" id="KW-0732">Signal</keyword>
<dbReference type="EMBL" id="JAAAIN010000105">
    <property type="protein sequence ID" value="KAG0320294.1"/>
    <property type="molecule type" value="Genomic_DNA"/>
</dbReference>
<name>A0A9P6RLA7_9FUNG</name>
<dbReference type="Proteomes" id="UP000823405">
    <property type="component" value="Unassembled WGS sequence"/>
</dbReference>
<reference evidence="2" key="1">
    <citation type="journal article" date="2020" name="Fungal Divers.">
        <title>Resolving the Mortierellaceae phylogeny through synthesis of multi-gene phylogenetics and phylogenomics.</title>
        <authorList>
            <person name="Vandepol N."/>
            <person name="Liber J."/>
            <person name="Desiro A."/>
            <person name="Na H."/>
            <person name="Kennedy M."/>
            <person name="Barry K."/>
            <person name="Grigoriev I.V."/>
            <person name="Miller A.N."/>
            <person name="O'Donnell K."/>
            <person name="Stajich J.E."/>
            <person name="Bonito G."/>
        </authorList>
    </citation>
    <scope>NUCLEOTIDE SEQUENCE</scope>
    <source>
        <strain evidence="2">NVP60</strain>
    </source>
</reference>
<gene>
    <name evidence="2" type="ORF">BGZ97_000299</name>
</gene>
<protein>
    <submittedName>
        <fullName evidence="2">Uncharacterized protein</fullName>
    </submittedName>
</protein>
<evidence type="ECO:0000313" key="2">
    <source>
        <dbReference type="EMBL" id="KAG0320294.1"/>
    </source>
</evidence>
<organism evidence="2 3">
    <name type="scientific">Linnemannia gamsii</name>
    <dbReference type="NCBI Taxonomy" id="64522"/>
    <lineage>
        <taxon>Eukaryota</taxon>
        <taxon>Fungi</taxon>
        <taxon>Fungi incertae sedis</taxon>
        <taxon>Mucoromycota</taxon>
        <taxon>Mortierellomycotina</taxon>
        <taxon>Mortierellomycetes</taxon>
        <taxon>Mortierellales</taxon>
        <taxon>Mortierellaceae</taxon>
        <taxon>Linnemannia</taxon>
    </lineage>
</organism>
<sequence>MSAIVIKIASAIAVFACAIQAVPFLSERCSGAACYQAATAGSVSAGSLTNVIPETNIIPVTRLQPVVKVHAALVQSDCDSAQPYLLGMGSSQYYGGQGMVLPSMGSGPAFGGYMGSLRFMQHMNRLARGPTTMNTQFVNPMMKRRLRQPMMRPDCVPSATDDCVQTIPASTTDMGSTVTAVPENVILPSTTYQGKVESAAADVYAAEATHTRLPGQSVNLGSDTKIQPVTKVFPSTTYQPSVDQKATLVDAAPAVDQSLGRSSVTLGSSVYIRPTTTVEPLTIFQPKVQSLPFIIHSETACDSDAYYQQRPQQEMPCM</sequence>
<dbReference type="AlphaFoldDB" id="A0A9P6RLA7"/>
<evidence type="ECO:0000313" key="3">
    <source>
        <dbReference type="Proteomes" id="UP000823405"/>
    </source>
</evidence>
<feature type="signal peptide" evidence="1">
    <location>
        <begin position="1"/>
        <end position="21"/>
    </location>
</feature>
<keyword evidence="3" id="KW-1185">Reference proteome</keyword>
<feature type="chain" id="PRO_5040336295" evidence="1">
    <location>
        <begin position="22"/>
        <end position="318"/>
    </location>
</feature>